<keyword evidence="1" id="KW-1133">Transmembrane helix</keyword>
<keyword evidence="1" id="KW-0812">Transmembrane</keyword>
<organism evidence="2 3">
    <name type="scientific">Lactobacillus iners</name>
    <dbReference type="NCBI Taxonomy" id="147802"/>
    <lineage>
        <taxon>Bacteria</taxon>
        <taxon>Bacillati</taxon>
        <taxon>Bacillota</taxon>
        <taxon>Bacilli</taxon>
        <taxon>Lactobacillales</taxon>
        <taxon>Lactobacillaceae</taxon>
        <taxon>Lactobacillus</taxon>
    </lineage>
</organism>
<feature type="transmembrane region" description="Helical" evidence="1">
    <location>
        <begin position="133"/>
        <end position="151"/>
    </location>
</feature>
<accession>A0A6G7BA63</accession>
<keyword evidence="1" id="KW-0472">Membrane</keyword>
<feature type="transmembrane region" description="Helical" evidence="1">
    <location>
        <begin position="91"/>
        <end position="113"/>
    </location>
</feature>
<name>A0A6G7BA63_9LACO</name>
<dbReference type="AlphaFoldDB" id="A0A6G7BA63"/>
<gene>
    <name evidence="2" type="ORF">G6Z83_05045</name>
</gene>
<feature type="transmembrane region" description="Helical" evidence="1">
    <location>
        <begin position="58"/>
        <end position="79"/>
    </location>
</feature>
<feature type="transmembrane region" description="Helical" evidence="1">
    <location>
        <begin position="34"/>
        <end position="52"/>
    </location>
</feature>
<dbReference type="Proteomes" id="UP000501676">
    <property type="component" value="Chromosome"/>
</dbReference>
<evidence type="ECO:0000313" key="2">
    <source>
        <dbReference type="EMBL" id="QIH24054.1"/>
    </source>
</evidence>
<reference evidence="2 3" key="1">
    <citation type="submission" date="2020-02" db="EMBL/GenBank/DDBJ databases">
        <title>Complete genome sequences of six Lactobacillus iners strains isolated from the human vagina.</title>
        <authorList>
            <person name="France M.T."/>
            <person name="Rutt L."/>
            <person name="Narina S."/>
            <person name="Arbaugh S."/>
            <person name="Humphrys M.S."/>
            <person name="Ma B."/>
            <person name="Hayward M.R."/>
            <person name="Relman D."/>
            <person name="Kwon D.S."/>
            <person name="Ravel J."/>
        </authorList>
    </citation>
    <scope>NUCLEOTIDE SEQUENCE [LARGE SCALE GENOMIC DNA]</scope>
    <source>
        <strain evidence="2 3">C0210C1</strain>
    </source>
</reference>
<protein>
    <submittedName>
        <fullName evidence="2">Uncharacterized protein</fullName>
    </submittedName>
</protein>
<proteinExistence type="predicted"/>
<dbReference type="EMBL" id="CP049228">
    <property type="protein sequence ID" value="QIH24054.1"/>
    <property type="molecule type" value="Genomic_DNA"/>
</dbReference>
<sequence length="157" mass="17026">MKHKSTVKQNGGGRIQIAEEHTIVSAAKGNRLQLIPLIAVLAGLGILFYRFWLNTSALYAPFYALMACGVVGALIQLLVAITTTCLHRRKVIAIVDATVIIITLLTIIFGEYIACNVLKLSVISYAWSPGTQINTVATILSGAVVTLLVFCEQRKIK</sequence>
<evidence type="ECO:0000313" key="3">
    <source>
        <dbReference type="Proteomes" id="UP000501676"/>
    </source>
</evidence>
<evidence type="ECO:0000256" key="1">
    <source>
        <dbReference type="SAM" id="Phobius"/>
    </source>
</evidence>